<name>A0AAQ1HKZ5_9PSED</name>
<keyword evidence="3" id="KW-1185">Reference proteome</keyword>
<protein>
    <submittedName>
        <fullName evidence="2">Uncharacterized protein</fullName>
    </submittedName>
</protein>
<keyword evidence="1" id="KW-0472">Membrane</keyword>
<evidence type="ECO:0000313" key="2">
    <source>
        <dbReference type="EMBL" id="SFC50349.1"/>
    </source>
</evidence>
<dbReference type="AlphaFoldDB" id="A0AAQ1HKZ5"/>
<dbReference type="RefSeq" id="WP_074979031.1">
    <property type="nucleotide sequence ID" value="NZ_FOLS01000006.1"/>
</dbReference>
<sequence>MNDLERAFRLYARPALLVIIGLIGMGFVAMTPESAGVLDQMLMPIKRAIFYGALAVSCGGFLWLCWSVYLEYRWARGDLDGGCHNCGGPMRHLSGRWGNYSKCLMCGSKREGWH</sequence>
<evidence type="ECO:0000313" key="3">
    <source>
        <dbReference type="Proteomes" id="UP000183385"/>
    </source>
</evidence>
<keyword evidence="1" id="KW-1133">Transmembrane helix</keyword>
<proteinExistence type="predicted"/>
<gene>
    <name evidence="2" type="ORF">SAMN05216577_106157</name>
</gene>
<dbReference type="Proteomes" id="UP000183385">
    <property type="component" value="Unassembled WGS sequence"/>
</dbReference>
<reference evidence="2 3" key="1">
    <citation type="submission" date="2016-10" db="EMBL/GenBank/DDBJ databases">
        <authorList>
            <person name="Varghese N."/>
            <person name="Submissions S."/>
        </authorList>
    </citation>
    <scope>NUCLEOTIDE SEQUENCE [LARGE SCALE GENOMIC DNA]</scope>
    <source>
        <strain evidence="2 3">LMG 18378</strain>
    </source>
</reference>
<dbReference type="EMBL" id="FOLS01000006">
    <property type="protein sequence ID" value="SFC50349.1"/>
    <property type="molecule type" value="Genomic_DNA"/>
</dbReference>
<feature type="transmembrane region" description="Helical" evidence="1">
    <location>
        <begin position="12"/>
        <end position="29"/>
    </location>
</feature>
<comment type="caution">
    <text evidence="2">The sequence shown here is derived from an EMBL/GenBank/DDBJ whole genome shotgun (WGS) entry which is preliminary data.</text>
</comment>
<feature type="transmembrane region" description="Helical" evidence="1">
    <location>
        <begin position="49"/>
        <end position="69"/>
    </location>
</feature>
<evidence type="ECO:0000256" key="1">
    <source>
        <dbReference type="SAM" id="Phobius"/>
    </source>
</evidence>
<accession>A0AAQ1HKZ5</accession>
<keyword evidence="1" id="KW-0812">Transmembrane</keyword>
<organism evidence="2 3">
    <name type="scientific">Pseudomonas citronellolis</name>
    <dbReference type="NCBI Taxonomy" id="53408"/>
    <lineage>
        <taxon>Bacteria</taxon>
        <taxon>Pseudomonadati</taxon>
        <taxon>Pseudomonadota</taxon>
        <taxon>Gammaproteobacteria</taxon>
        <taxon>Pseudomonadales</taxon>
        <taxon>Pseudomonadaceae</taxon>
        <taxon>Pseudomonas</taxon>
    </lineage>
</organism>